<keyword evidence="1" id="KW-0472">Membrane</keyword>
<dbReference type="InterPro" id="IPR007349">
    <property type="entry name" value="DUF418"/>
</dbReference>
<proteinExistence type="predicted"/>
<keyword evidence="1" id="KW-0812">Transmembrane</keyword>
<evidence type="ECO:0000259" key="2">
    <source>
        <dbReference type="Pfam" id="PF04235"/>
    </source>
</evidence>
<keyword evidence="1" id="KW-1133">Transmembrane helix</keyword>
<reference evidence="3" key="1">
    <citation type="submission" date="2022-10" db="EMBL/GenBank/DDBJ databases">
        <title>Characterization and whole genome sequencing of a new Roseateles species, isolated from fresh water.</title>
        <authorList>
            <person name="Guliayeva D.Y."/>
            <person name="Akhremchuk A.E."/>
            <person name="Sikolenko M.A."/>
            <person name="Valentovich L.N."/>
            <person name="Sidarenka A.V."/>
        </authorList>
    </citation>
    <scope>NUCLEOTIDE SEQUENCE</scope>
    <source>
        <strain evidence="3">BIM B-1768</strain>
    </source>
</reference>
<feature type="transmembrane region" description="Helical" evidence="1">
    <location>
        <begin position="238"/>
        <end position="257"/>
    </location>
</feature>
<dbReference type="InterPro" id="IPR052529">
    <property type="entry name" value="Bact_Transport_Assoc"/>
</dbReference>
<protein>
    <submittedName>
        <fullName evidence="3">DUF418 domain-containing protein</fullName>
    </submittedName>
</protein>
<feature type="transmembrane region" description="Helical" evidence="1">
    <location>
        <begin position="329"/>
        <end position="352"/>
    </location>
</feature>
<feature type="transmembrane region" description="Helical" evidence="1">
    <location>
        <begin position="191"/>
        <end position="217"/>
    </location>
</feature>
<accession>A0ABY6B199</accession>
<dbReference type="PANTHER" id="PTHR30590">
    <property type="entry name" value="INNER MEMBRANE PROTEIN"/>
    <property type="match status" value="1"/>
</dbReference>
<gene>
    <name evidence="3" type="ORF">N4261_22730</name>
</gene>
<sequence length="368" mass="40670">MTDHRPPHRVAVVDALRALALLPVIAVNWVGYPALPDMGPLAPPTPTGSASAQAVSWLLYALVAGKGISLLAFLFGYSQALSQSSRTEASQDRRRHRMKKMLALGLLHGCLIYMGDILTTYAVCGLLMLNWAGRSMAQLRRRAWVLVALNMVIIGITVVLSQMSMAPGEPSVPMTQPVSWLEWTAHNASHYLVATLFFLLLGLPLPMLLMTLGLMAGRLRLFSHPRWRPRLQRWSRRWLWPAVALNIVWASLLWPGLRDGDVFTTSRFAIYYLYPTMLLLSAAVPAVVLAMARHPQWLRVLAPLGRHTLTLYLTSSVLSLLLFSGAGLAWPAGTVLTFVLALAYWGGGLILAPSLGSRRLPLETWLSR</sequence>
<evidence type="ECO:0000313" key="4">
    <source>
        <dbReference type="Proteomes" id="UP001064933"/>
    </source>
</evidence>
<feature type="transmembrane region" description="Helical" evidence="1">
    <location>
        <begin position="144"/>
        <end position="165"/>
    </location>
</feature>
<evidence type="ECO:0000313" key="3">
    <source>
        <dbReference type="EMBL" id="UXH77764.1"/>
    </source>
</evidence>
<dbReference type="PANTHER" id="PTHR30590:SF2">
    <property type="entry name" value="INNER MEMBRANE PROTEIN"/>
    <property type="match status" value="1"/>
</dbReference>
<feature type="transmembrane region" description="Helical" evidence="1">
    <location>
        <begin position="304"/>
        <end position="323"/>
    </location>
</feature>
<feature type="domain" description="DUF418" evidence="2">
    <location>
        <begin position="217"/>
        <end position="352"/>
    </location>
</feature>
<dbReference type="Proteomes" id="UP001064933">
    <property type="component" value="Chromosome"/>
</dbReference>
<dbReference type="Pfam" id="PF04235">
    <property type="entry name" value="DUF418"/>
    <property type="match status" value="1"/>
</dbReference>
<dbReference type="RefSeq" id="WP_261757519.1">
    <property type="nucleotide sequence ID" value="NZ_CP104562.2"/>
</dbReference>
<dbReference type="EMBL" id="CP104562">
    <property type="protein sequence ID" value="UXH77764.1"/>
    <property type="molecule type" value="Genomic_DNA"/>
</dbReference>
<feature type="transmembrane region" description="Helical" evidence="1">
    <location>
        <begin position="12"/>
        <end position="35"/>
    </location>
</feature>
<feature type="transmembrane region" description="Helical" evidence="1">
    <location>
        <begin position="55"/>
        <end position="77"/>
    </location>
</feature>
<organism evidence="3 4">
    <name type="scientific">Roseateles amylovorans</name>
    <dbReference type="NCBI Taxonomy" id="2978473"/>
    <lineage>
        <taxon>Bacteria</taxon>
        <taxon>Pseudomonadati</taxon>
        <taxon>Pseudomonadota</taxon>
        <taxon>Betaproteobacteria</taxon>
        <taxon>Burkholderiales</taxon>
        <taxon>Sphaerotilaceae</taxon>
        <taxon>Roseateles</taxon>
    </lineage>
</organism>
<keyword evidence="4" id="KW-1185">Reference proteome</keyword>
<evidence type="ECO:0000256" key="1">
    <source>
        <dbReference type="SAM" id="Phobius"/>
    </source>
</evidence>
<feature type="transmembrane region" description="Helical" evidence="1">
    <location>
        <begin position="269"/>
        <end position="292"/>
    </location>
</feature>
<name>A0ABY6B199_9BURK</name>